<keyword evidence="4" id="KW-1185">Reference proteome</keyword>
<dbReference type="Proteomes" id="UP000636960">
    <property type="component" value="Unassembled WGS sequence"/>
</dbReference>
<proteinExistence type="predicted"/>
<dbReference type="PANTHER" id="PTHR36927">
    <property type="entry name" value="BLR4337 PROTEIN"/>
    <property type="match status" value="1"/>
</dbReference>
<dbReference type="Pfam" id="PF01757">
    <property type="entry name" value="Acyl_transf_3"/>
    <property type="match status" value="1"/>
</dbReference>
<feature type="transmembrane region" description="Helical" evidence="1">
    <location>
        <begin position="352"/>
        <end position="372"/>
    </location>
</feature>
<feature type="transmembrane region" description="Helical" evidence="1">
    <location>
        <begin position="144"/>
        <end position="163"/>
    </location>
</feature>
<keyword evidence="1" id="KW-0472">Membrane</keyword>
<reference evidence="3" key="1">
    <citation type="submission" date="2021-01" db="EMBL/GenBank/DDBJ databases">
        <title>Whole genome shotgun sequence of Actinoplanes rishiriensis NBRC 108556.</title>
        <authorList>
            <person name="Komaki H."/>
            <person name="Tamura T."/>
        </authorList>
    </citation>
    <scope>NUCLEOTIDE SEQUENCE</scope>
    <source>
        <strain evidence="3">NBRC 108556</strain>
    </source>
</reference>
<feature type="transmembrane region" description="Helical" evidence="1">
    <location>
        <begin position="287"/>
        <end position="307"/>
    </location>
</feature>
<feature type="transmembrane region" description="Helical" evidence="1">
    <location>
        <begin position="220"/>
        <end position="237"/>
    </location>
</feature>
<evidence type="ECO:0000256" key="1">
    <source>
        <dbReference type="SAM" id="Phobius"/>
    </source>
</evidence>
<dbReference type="InterPro" id="IPR050623">
    <property type="entry name" value="Glucan_succinyl_AcylTrfase"/>
</dbReference>
<dbReference type="GO" id="GO:0016747">
    <property type="term" value="F:acyltransferase activity, transferring groups other than amino-acyl groups"/>
    <property type="evidence" value="ECO:0007669"/>
    <property type="project" value="InterPro"/>
</dbReference>
<feature type="transmembrane region" description="Helical" evidence="1">
    <location>
        <begin position="106"/>
        <end position="124"/>
    </location>
</feature>
<gene>
    <name evidence="3" type="ORF">Ari01nite_95230</name>
</gene>
<protein>
    <recommendedName>
        <fullName evidence="2">Acyltransferase 3 domain-containing protein</fullName>
    </recommendedName>
</protein>
<dbReference type="EMBL" id="BOMV01000119">
    <property type="protein sequence ID" value="GIF02059.1"/>
    <property type="molecule type" value="Genomic_DNA"/>
</dbReference>
<keyword evidence="1" id="KW-1133">Transmembrane helix</keyword>
<keyword evidence="1" id="KW-0812">Transmembrane</keyword>
<dbReference type="PANTHER" id="PTHR36927:SF4">
    <property type="entry name" value="BLR5718 PROTEIN"/>
    <property type="match status" value="1"/>
</dbReference>
<feature type="domain" description="Acyltransferase 3" evidence="2">
    <location>
        <begin position="22"/>
        <end position="370"/>
    </location>
</feature>
<organism evidence="3 4">
    <name type="scientific">Paractinoplanes rishiriensis</name>
    <dbReference type="NCBI Taxonomy" id="1050105"/>
    <lineage>
        <taxon>Bacteria</taxon>
        <taxon>Bacillati</taxon>
        <taxon>Actinomycetota</taxon>
        <taxon>Actinomycetes</taxon>
        <taxon>Micromonosporales</taxon>
        <taxon>Micromonosporaceae</taxon>
        <taxon>Paractinoplanes</taxon>
    </lineage>
</organism>
<evidence type="ECO:0000313" key="3">
    <source>
        <dbReference type="EMBL" id="GIF02059.1"/>
    </source>
</evidence>
<evidence type="ECO:0000313" key="4">
    <source>
        <dbReference type="Proteomes" id="UP000636960"/>
    </source>
</evidence>
<feature type="transmembrane region" description="Helical" evidence="1">
    <location>
        <begin position="183"/>
        <end position="200"/>
    </location>
</feature>
<feature type="transmembrane region" description="Helical" evidence="1">
    <location>
        <begin position="60"/>
        <end position="85"/>
    </location>
</feature>
<evidence type="ECO:0000259" key="2">
    <source>
        <dbReference type="Pfam" id="PF01757"/>
    </source>
</evidence>
<name>A0A919K8M5_9ACTN</name>
<feature type="transmembrane region" description="Helical" evidence="1">
    <location>
        <begin position="319"/>
        <end position="340"/>
    </location>
</feature>
<feature type="transmembrane region" description="Helical" evidence="1">
    <location>
        <begin position="249"/>
        <end position="267"/>
    </location>
</feature>
<dbReference type="InterPro" id="IPR002656">
    <property type="entry name" value="Acyl_transf_3_dom"/>
</dbReference>
<comment type="caution">
    <text evidence="3">The sequence shown here is derived from an EMBL/GenBank/DDBJ whole genome shotgun (WGS) entry which is preliminary data.</text>
</comment>
<sequence length="389" mass="42034">MANPQTFPEHAAAGPPVGRLITLDVIRVAVVVMVIVHHAAQPYGPTGGGWPVTDTAQSDWFRPFYTVNSAIGLGLLFLLAGYLVVPACDRKGPRRFLVGRWYRLGVPLLVFAVAVNLPFAWADQGPGSIGDFVGGLYADAWRPLYLHLWFVAHLLLYTAAYVVWRRLAGNPRRAWAAPGHRAIAAYAVALIGVTWILRFRFPVDDWVPLLGLIPAEPAHLPHYVSLFVLGAMANRGHWLSTMSPALGRWWLAVGVAASVAMTAIQMLAPDAWRFNATADGGAGWQSLVRSTLEGLIGVGLAVGLPLLIRDLVHRPLRLVSAMAVTSYVAYILHVYLLVPIQGATTWPDLSPFLKFGIVAVLGVALSFGVAHLSGRVPGLRALLGTTPPR</sequence>
<accession>A0A919K8M5</accession>
<dbReference type="RefSeq" id="WP_203791086.1">
    <property type="nucleotide sequence ID" value="NZ_BOMV01000119.1"/>
</dbReference>
<dbReference type="AlphaFoldDB" id="A0A919K8M5"/>